<keyword evidence="5" id="KW-0464">Manganese</keyword>
<dbReference type="Gene3D" id="3.60.21.10">
    <property type="match status" value="1"/>
</dbReference>
<evidence type="ECO:0000256" key="2">
    <source>
        <dbReference type="ARBA" id="ARBA00022519"/>
    </source>
</evidence>
<dbReference type="GO" id="GO:0008758">
    <property type="term" value="F:UDP-2,3-diacylglucosamine hydrolase activity"/>
    <property type="evidence" value="ECO:0007669"/>
    <property type="project" value="TreeGrafter"/>
</dbReference>
<dbReference type="GO" id="GO:0046872">
    <property type="term" value="F:metal ion binding"/>
    <property type="evidence" value="ECO:0007669"/>
    <property type="project" value="UniProtKB-KW"/>
</dbReference>
<evidence type="ECO:0000259" key="6">
    <source>
        <dbReference type="Pfam" id="PF00149"/>
    </source>
</evidence>
<evidence type="ECO:0000256" key="3">
    <source>
        <dbReference type="ARBA" id="ARBA00022723"/>
    </source>
</evidence>
<dbReference type="Proteomes" id="UP000184526">
    <property type="component" value="Unassembled WGS sequence"/>
</dbReference>
<dbReference type="InterPro" id="IPR004843">
    <property type="entry name" value="Calcineurin-like_PHP"/>
</dbReference>
<name>A0A1M5YJ06_9CLOT</name>
<feature type="domain" description="Calcineurin-like phosphoesterase" evidence="6">
    <location>
        <begin position="23"/>
        <end position="231"/>
    </location>
</feature>
<dbReference type="GO" id="GO:0016020">
    <property type="term" value="C:membrane"/>
    <property type="evidence" value="ECO:0007669"/>
    <property type="project" value="GOC"/>
</dbReference>
<dbReference type="InterPro" id="IPR043461">
    <property type="entry name" value="LpxH-like"/>
</dbReference>
<dbReference type="Pfam" id="PF00149">
    <property type="entry name" value="Metallophos"/>
    <property type="match status" value="1"/>
</dbReference>
<keyword evidence="3" id="KW-0479">Metal-binding</keyword>
<protein>
    <submittedName>
        <fullName evidence="7">UDP-2,3-diacylglucosamine pyrophosphatase LpxH</fullName>
    </submittedName>
</protein>
<evidence type="ECO:0000256" key="1">
    <source>
        <dbReference type="ARBA" id="ARBA00022475"/>
    </source>
</evidence>
<accession>A0A1M5YJ06</accession>
<keyword evidence="4" id="KW-0472">Membrane</keyword>
<keyword evidence="2" id="KW-0997">Cell inner membrane</keyword>
<reference evidence="7 8" key="1">
    <citation type="submission" date="2016-11" db="EMBL/GenBank/DDBJ databases">
        <authorList>
            <person name="Jaros S."/>
            <person name="Januszkiewicz K."/>
            <person name="Wedrychowicz H."/>
        </authorList>
    </citation>
    <scope>NUCLEOTIDE SEQUENCE [LARGE SCALE GENOMIC DNA]</scope>
    <source>
        <strain evidence="7 8">DSM 3089</strain>
    </source>
</reference>
<gene>
    <name evidence="7" type="ORF">SAMN02745196_02986</name>
</gene>
<dbReference type="GO" id="GO:0009245">
    <property type="term" value="P:lipid A biosynthetic process"/>
    <property type="evidence" value="ECO:0007669"/>
    <property type="project" value="TreeGrafter"/>
</dbReference>
<dbReference type="RefSeq" id="WP_072832790.1">
    <property type="nucleotide sequence ID" value="NZ_FQXP01000016.1"/>
</dbReference>
<sequence length="294" mass="34804">MKRDVLQKILNTAPQIDVEYNSKIVFISDCHRGDGTWKDNLIANTNVYMGALKYYYRNGFTHIELGDGDELWKVPKIEDIYEIYPQVFQLLLKFKEENRYCMIYGNHDEIKKKRKFQKHIDKFEFDNEREILYKFFNDLPIYEGVILNYKPSGRRILAVHGHQFDFFNYRLRGVSQFLVRYFWSFMEQIFGFKDPTSPAKSSARREVLDIKIQRWCERNNQPLIAGHTHRPIMPKRKGSMYFNDGCCVHPYSISCIEIEKGKISLVKWRISTMESGILSVDRQILDGPINISAL</sequence>
<dbReference type="AlphaFoldDB" id="A0A1M5YJ06"/>
<keyword evidence="8" id="KW-1185">Reference proteome</keyword>
<dbReference type="PANTHER" id="PTHR34990:SF2">
    <property type="entry name" value="BLL8164 PROTEIN"/>
    <property type="match status" value="1"/>
</dbReference>
<dbReference type="SUPFAM" id="SSF56300">
    <property type="entry name" value="Metallo-dependent phosphatases"/>
    <property type="match status" value="1"/>
</dbReference>
<dbReference type="InterPro" id="IPR029052">
    <property type="entry name" value="Metallo-depent_PP-like"/>
</dbReference>
<keyword evidence="1" id="KW-1003">Cell membrane</keyword>
<evidence type="ECO:0000256" key="4">
    <source>
        <dbReference type="ARBA" id="ARBA00023136"/>
    </source>
</evidence>
<proteinExistence type="predicted"/>
<evidence type="ECO:0000313" key="7">
    <source>
        <dbReference type="EMBL" id="SHI11975.1"/>
    </source>
</evidence>
<dbReference type="PANTHER" id="PTHR34990">
    <property type="entry name" value="UDP-2,3-DIACYLGLUCOSAMINE HYDROLASE-RELATED"/>
    <property type="match status" value="1"/>
</dbReference>
<dbReference type="EMBL" id="FQXP01000016">
    <property type="protein sequence ID" value="SHI11975.1"/>
    <property type="molecule type" value="Genomic_DNA"/>
</dbReference>
<organism evidence="7 8">
    <name type="scientific">Clostridium collagenovorans DSM 3089</name>
    <dbReference type="NCBI Taxonomy" id="1121306"/>
    <lineage>
        <taxon>Bacteria</taxon>
        <taxon>Bacillati</taxon>
        <taxon>Bacillota</taxon>
        <taxon>Clostridia</taxon>
        <taxon>Eubacteriales</taxon>
        <taxon>Clostridiaceae</taxon>
        <taxon>Clostridium</taxon>
    </lineage>
</organism>
<dbReference type="OrthoDB" id="9773199at2"/>
<evidence type="ECO:0000256" key="5">
    <source>
        <dbReference type="ARBA" id="ARBA00023211"/>
    </source>
</evidence>
<dbReference type="STRING" id="1121306.SAMN02745196_02986"/>
<evidence type="ECO:0000313" key="8">
    <source>
        <dbReference type="Proteomes" id="UP000184526"/>
    </source>
</evidence>